<dbReference type="FunFam" id="3.40.50.460:FF:000007">
    <property type="entry name" value="ATP-dependent 6-phosphofructokinase"/>
    <property type="match status" value="1"/>
</dbReference>
<evidence type="ECO:0000313" key="18">
    <source>
        <dbReference type="Proteomes" id="UP001497623"/>
    </source>
</evidence>
<feature type="binding site" description="in other chain" evidence="14">
    <location>
        <position position="488"/>
    </location>
    <ligand>
        <name>beta-D-fructose 2,6-bisphosphate</name>
        <dbReference type="ChEBI" id="CHEBI:58579"/>
        <note>allosteric activator; ligand shared between dimeric partners</note>
    </ligand>
</feature>
<feature type="binding site" evidence="14">
    <location>
        <begin position="99"/>
        <end position="100"/>
    </location>
    <ligand>
        <name>ATP</name>
        <dbReference type="ChEBI" id="CHEBI:30616"/>
    </ligand>
</feature>
<dbReference type="SUPFAM" id="SSF53784">
    <property type="entry name" value="Phosphofructokinase"/>
    <property type="match status" value="2"/>
</dbReference>
<dbReference type="InterPro" id="IPR035966">
    <property type="entry name" value="PKF_sf"/>
</dbReference>
<dbReference type="Pfam" id="PF00365">
    <property type="entry name" value="PFK"/>
    <property type="match status" value="2"/>
</dbReference>
<accession>A0AAV2Q4L8</accession>
<dbReference type="FunFam" id="3.40.50.460:FF:000008">
    <property type="entry name" value="ATP-dependent 6-phosphofructokinase"/>
    <property type="match status" value="1"/>
</dbReference>
<feature type="binding site" evidence="14">
    <location>
        <begin position="129"/>
        <end position="132"/>
    </location>
    <ligand>
        <name>ATP</name>
        <dbReference type="ChEBI" id="CHEBI:30616"/>
    </ligand>
</feature>
<dbReference type="PIRSF" id="PIRSF000533">
    <property type="entry name" value="ATP_PFK_euk"/>
    <property type="match status" value="1"/>
</dbReference>
<feature type="region of interest" description="N-terminal catalytic PFK domain 1" evidence="14">
    <location>
        <begin position="1"/>
        <end position="401"/>
    </location>
</feature>
<keyword evidence="5 14" id="KW-0021">Allosteric enzyme</keyword>
<feature type="binding site" description="in other chain" evidence="14">
    <location>
        <begin position="679"/>
        <end position="682"/>
    </location>
    <ligand>
        <name>beta-D-fructose 2,6-bisphosphate</name>
        <dbReference type="ChEBI" id="CHEBI:58579"/>
        <note>allosteric activator; ligand shared between dimeric partners</note>
    </ligand>
</feature>
<comment type="subcellular location">
    <subcellularLocation>
        <location evidence="2 14">Cytoplasm</location>
    </subcellularLocation>
</comment>
<dbReference type="Gene3D" id="3.40.50.460">
    <property type="entry name" value="Phosphofructokinase domain"/>
    <property type="match status" value="2"/>
</dbReference>
<evidence type="ECO:0000256" key="11">
    <source>
        <dbReference type="ARBA" id="ARBA00022842"/>
    </source>
</evidence>
<feature type="binding site" evidence="14">
    <location>
        <position position="584"/>
    </location>
    <ligand>
        <name>beta-D-fructose 2,6-bisphosphate</name>
        <dbReference type="ChEBI" id="CHEBI:58579"/>
        <note>allosteric activator; ligand shared between dimeric partners</note>
    </ligand>
</feature>
<evidence type="ECO:0000256" key="13">
    <source>
        <dbReference type="ARBA" id="ARBA00048070"/>
    </source>
</evidence>
<evidence type="ECO:0000256" key="12">
    <source>
        <dbReference type="ARBA" id="ARBA00023152"/>
    </source>
</evidence>
<evidence type="ECO:0000256" key="9">
    <source>
        <dbReference type="ARBA" id="ARBA00022777"/>
    </source>
</evidence>
<evidence type="ECO:0000256" key="2">
    <source>
        <dbReference type="ARBA" id="ARBA00004496"/>
    </source>
</evidence>
<evidence type="ECO:0000256" key="6">
    <source>
        <dbReference type="ARBA" id="ARBA00022679"/>
    </source>
</evidence>
<dbReference type="PROSITE" id="PS00433">
    <property type="entry name" value="PHOSPHOFRUCTOKINASE"/>
    <property type="match status" value="2"/>
</dbReference>
<keyword evidence="6 14" id="KW-0808">Transferase</keyword>
<keyword evidence="9 14" id="KW-0418">Kinase</keyword>
<dbReference type="InterPro" id="IPR015912">
    <property type="entry name" value="Phosphofructokinase_CS"/>
</dbReference>
<dbReference type="GO" id="GO:0005945">
    <property type="term" value="C:6-phosphofructokinase complex"/>
    <property type="evidence" value="ECO:0007669"/>
    <property type="project" value="TreeGrafter"/>
</dbReference>
<dbReference type="GO" id="GO:0030388">
    <property type="term" value="P:fructose 1,6-bisphosphate metabolic process"/>
    <property type="evidence" value="ECO:0007669"/>
    <property type="project" value="TreeGrafter"/>
</dbReference>
<dbReference type="InterPro" id="IPR000023">
    <property type="entry name" value="Phosphofructokinase_dom"/>
</dbReference>
<evidence type="ECO:0000256" key="4">
    <source>
        <dbReference type="ARBA" id="ARBA00022490"/>
    </source>
</evidence>
<organism evidence="17 18">
    <name type="scientific">Meganyctiphanes norvegica</name>
    <name type="common">Northern krill</name>
    <name type="synonym">Thysanopoda norvegica</name>
    <dbReference type="NCBI Taxonomy" id="48144"/>
    <lineage>
        <taxon>Eukaryota</taxon>
        <taxon>Metazoa</taxon>
        <taxon>Ecdysozoa</taxon>
        <taxon>Arthropoda</taxon>
        <taxon>Crustacea</taxon>
        <taxon>Multicrustacea</taxon>
        <taxon>Malacostraca</taxon>
        <taxon>Eumalacostraca</taxon>
        <taxon>Eucarida</taxon>
        <taxon>Euphausiacea</taxon>
        <taxon>Euphausiidae</taxon>
        <taxon>Meganyctiphanes</taxon>
    </lineage>
</organism>
<dbReference type="FunFam" id="3.40.50.450:FF:000064">
    <property type="entry name" value="Phosphofructokinase, platelet b"/>
    <property type="match status" value="1"/>
</dbReference>
<gene>
    <name evidence="17" type="ORF">MNOR_LOCUS7195</name>
</gene>
<keyword evidence="10 14" id="KW-0067">ATP-binding</keyword>
<dbReference type="GO" id="GO:0048029">
    <property type="term" value="F:monosaccharide binding"/>
    <property type="evidence" value="ECO:0007669"/>
    <property type="project" value="TreeGrafter"/>
</dbReference>
<feature type="binding site" evidence="14">
    <location>
        <position position="212"/>
    </location>
    <ligand>
        <name>substrate</name>
        <note>ligand shared between dimeric partners</note>
    </ligand>
</feature>
<dbReference type="InterPro" id="IPR009161">
    <property type="entry name" value="6-Pfructokinase_euk"/>
</dbReference>
<feature type="domain" description="Phosphofructokinase" evidence="16">
    <location>
        <begin position="29"/>
        <end position="334"/>
    </location>
</feature>
<dbReference type="GO" id="GO:0061621">
    <property type="term" value="P:canonical glycolysis"/>
    <property type="evidence" value="ECO:0007669"/>
    <property type="project" value="TreeGrafter"/>
</dbReference>
<reference evidence="17 18" key="1">
    <citation type="submission" date="2024-05" db="EMBL/GenBank/DDBJ databases">
        <authorList>
            <person name="Wallberg A."/>
        </authorList>
    </citation>
    <scope>NUCLEOTIDE SEQUENCE [LARGE SCALE GENOMIC DNA]</scope>
</reference>
<name>A0AAV2Q4L8_MEGNR</name>
<comment type="catalytic activity">
    <reaction evidence="13 14 15">
        <text>beta-D-fructose 6-phosphate + ATP = beta-D-fructose 1,6-bisphosphate + ADP + H(+)</text>
        <dbReference type="Rhea" id="RHEA:16109"/>
        <dbReference type="ChEBI" id="CHEBI:15378"/>
        <dbReference type="ChEBI" id="CHEBI:30616"/>
        <dbReference type="ChEBI" id="CHEBI:32966"/>
        <dbReference type="ChEBI" id="CHEBI:57634"/>
        <dbReference type="ChEBI" id="CHEBI:456216"/>
        <dbReference type="EC" id="2.7.1.11"/>
    </reaction>
</comment>
<dbReference type="GO" id="GO:0046872">
    <property type="term" value="F:metal ion binding"/>
    <property type="evidence" value="ECO:0007669"/>
    <property type="project" value="UniProtKB-KW"/>
</dbReference>
<comment type="pathway">
    <text evidence="3 14 15">Carbohydrate degradation; glycolysis; D-glyceraldehyde 3-phosphate and glycerone phosphate from D-glucose: step 3/4.</text>
</comment>
<dbReference type="GO" id="GO:0003872">
    <property type="term" value="F:6-phosphofructokinase activity"/>
    <property type="evidence" value="ECO:0007669"/>
    <property type="project" value="UniProtKB-UniRule"/>
</dbReference>
<dbReference type="PRINTS" id="PR00476">
    <property type="entry name" value="PHFRCTKINASE"/>
</dbReference>
<feature type="binding site" evidence="14">
    <location>
        <position position="130"/>
    </location>
    <ligand>
        <name>Mg(2+)</name>
        <dbReference type="ChEBI" id="CHEBI:18420"/>
        <note>catalytic</note>
    </ligand>
</feature>
<feature type="binding site" description="in other chain" evidence="14">
    <location>
        <begin position="309"/>
        <end position="312"/>
    </location>
    <ligand>
        <name>substrate</name>
        <note>ligand shared between dimeric partners</note>
    </ligand>
</feature>
<dbReference type="HAMAP" id="MF_03184">
    <property type="entry name" value="Phosphofructokinase_I_E"/>
    <property type="match status" value="1"/>
</dbReference>
<protein>
    <recommendedName>
        <fullName evidence="14">ATP-dependent 6-phosphofructokinase</fullName>
        <shortName evidence="14">ATP-PFK</shortName>
        <shortName evidence="14">Phosphofructokinase</shortName>
        <ecNumber evidence="14">2.7.1.11</ecNumber>
    </recommendedName>
    <alternativeName>
        <fullName evidence="14">Phosphohexokinase</fullName>
    </alternativeName>
</protein>
<comment type="caution">
    <text evidence="14">Lacks conserved residue(s) required for the propagation of feature annotation.</text>
</comment>
<evidence type="ECO:0000256" key="10">
    <source>
        <dbReference type="ARBA" id="ARBA00022840"/>
    </source>
</evidence>
<feature type="binding site" description="in other chain" evidence="14">
    <location>
        <begin position="175"/>
        <end position="177"/>
    </location>
    <ligand>
        <name>substrate</name>
        <note>ligand shared between dimeric partners</note>
    </ligand>
</feature>
<feature type="binding site" description="in other chain" evidence="14">
    <location>
        <position position="275"/>
    </location>
    <ligand>
        <name>substrate</name>
        <note>ligand shared between dimeric partners</note>
    </ligand>
</feature>
<evidence type="ECO:0000256" key="3">
    <source>
        <dbReference type="ARBA" id="ARBA00004679"/>
    </source>
</evidence>
<dbReference type="Gene3D" id="3.40.50.450">
    <property type="match status" value="2"/>
</dbReference>
<feature type="binding site" description="in other chain" evidence="14">
    <location>
        <begin position="591"/>
        <end position="593"/>
    </location>
    <ligand>
        <name>beta-D-fructose 2,6-bisphosphate</name>
        <dbReference type="ChEBI" id="CHEBI:58579"/>
        <note>allosteric activator; ligand shared between dimeric partners</note>
    </ligand>
</feature>
<keyword evidence="4 14" id="KW-0963">Cytoplasm</keyword>
<dbReference type="GO" id="GO:0042802">
    <property type="term" value="F:identical protein binding"/>
    <property type="evidence" value="ECO:0007669"/>
    <property type="project" value="TreeGrafter"/>
</dbReference>
<feature type="binding site" evidence="14">
    <location>
        <position position="36"/>
    </location>
    <ligand>
        <name>ATP</name>
        <dbReference type="ChEBI" id="CHEBI:30616"/>
    </ligand>
</feature>
<keyword evidence="11 14" id="KW-0460">Magnesium</keyword>
<dbReference type="GO" id="GO:0006002">
    <property type="term" value="P:fructose 6-phosphate metabolic process"/>
    <property type="evidence" value="ECO:0007669"/>
    <property type="project" value="InterPro"/>
</dbReference>
<comment type="subunit">
    <text evidence="14">Homotetramer.</text>
</comment>
<dbReference type="Proteomes" id="UP001497623">
    <property type="component" value="Unassembled WGS sequence"/>
</dbReference>
<evidence type="ECO:0000256" key="1">
    <source>
        <dbReference type="ARBA" id="ARBA00001946"/>
    </source>
</evidence>
<dbReference type="EMBL" id="CAXKWB010003120">
    <property type="protein sequence ID" value="CAL4068393.1"/>
    <property type="molecule type" value="Genomic_DNA"/>
</dbReference>
<keyword evidence="12 14" id="KW-0324">Glycolysis</keyword>
<dbReference type="PANTHER" id="PTHR13697">
    <property type="entry name" value="PHOSPHOFRUCTOKINASE"/>
    <property type="match status" value="1"/>
</dbReference>
<keyword evidence="7 14" id="KW-0479">Metal-binding</keyword>
<comment type="function">
    <text evidence="14">Catalyzes the phosphorylation of D-fructose 6-phosphate to fructose 1,6-bisphosphate by ATP, the first committing step of glycolysis.</text>
</comment>
<sequence length="786" mass="86031">MAFVGDRPDFVVGREGEEIKRDSYKDQGIAVFTSGGDSQGMNAAVRAVVRMGLYVGCRVYFIKEGYQGMCDGGDNFVEASWVSVSGIIHKGGTVIGSARCMEFRERPGKLKAAKNLIKRGITNLVVIGGDGSLTGAHMFRTMWADLLEELLKNGDISEAEKTKHSHLNIVGLVGSIDNDFCGTDMTIGTDSALHRIMECCDAISATAYSHQRCFIMEVMGRHCGYLALVAGLTSEADYVFIPENPPPTNWHEILGDRIKSARAMGHRLNVIIVAEGAIDQDGNAISCEMVKKVVVDETGMDTRITILGHVQRGGAPSGFDRVLGSRMGAEAVLALMEATPSDEPCVISLAGNQAVRVPLMQCVLRTQAVTKAMAEKNWAEACALRGKSFLHNLDNYNKLISLKPPQITEDAGIARDGFNMGVMHVGSPCCGMNAAVMAYVRQCICRHDVVKGIHDGFEGLLEGNVEEMTWSQVTGWVGQGGAFLGTNRTCLPGPNLPKVAEAFRTHKLDSLLIIGGFEAYQAILQLYEARGQYKEFCIPMCVIPATINNDVPGSDLCVGVDTAVNEITEICDRIRQSAQGSKRRVFVVETMGGYCGYLATIAGMAGGADASYIFEEPFGVEELQRDVRHMATKMNEGVQRGLILRNGYANSNYSTEFISKLYSEEGKGIFTVRTNVLGHMQQGGSPSVFDRNMGTKMAQKVINWMSEAMRKNRQTDGSVHCESRQTAVLLGLRTSKYMFQPVDELKSAIDWNHHLPKDQWWLKLRPLKAILAEHKEDVIYTALNNK</sequence>
<feature type="active site" description="Proton acceptor" evidence="14">
    <location>
        <position position="177"/>
    </location>
</feature>
<dbReference type="GO" id="GO:0005524">
    <property type="term" value="F:ATP binding"/>
    <property type="evidence" value="ECO:0007669"/>
    <property type="project" value="UniProtKB-KW"/>
</dbReference>
<evidence type="ECO:0000313" key="17">
    <source>
        <dbReference type="EMBL" id="CAL4068393.1"/>
    </source>
</evidence>
<proteinExistence type="inferred from homology"/>
<evidence type="ECO:0000256" key="5">
    <source>
        <dbReference type="ARBA" id="ARBA00022533"/>
    </source>
</evidence>
<dbReference type="GO" id="GO:0016208">
    <property type="term" value="F:AMP binding"/>
    <property type="evidence" value="ECO:0007669"/>
    <property type="project" value="TreeGrafter"/>
</dbReference>
<comment type="cofactor">
    <cofactor evidence="1 14">
        <name>Mg(2+)</name>
        <dbReference type="ChEBI" id="CHEBI:18420"/>
    </cofactor>
</comment>
<evidence type="ECO:0000259" key="16">
    <source>
        <dbReference type="Pfam" id="PF00365"/>
    </source>
</evidence>
<evidence type="ECO:0000256" key="8">
    <source>
        <dbReference type="ARBA" id="ARBA00022741"/>
    </source>
</evidence>
<comment type="similarity">
    <text evidence="14">Belongs to the phosphofructokinase type A (PFKA) family. ATP-dependent PFK group I subfamily. Eukaryotic two domain clade 'E' sub-subfamily.</text>
</comment>
<comment type="similarity">
    <text evidence="15">Belongs to the phosphofructokinase type A (PFKA) family. ATP-dependent PFK group I subfamily. Eukaryotic two domain clade "E" sub-subfamily.</text>
</comment>
<comment type="caution">
    <text evidence="17">The sequence shown here is derived from an EMBL/GenBank/DDBJ whole genome shotgun (WGS) entry which is preliminary data.</text>
</comment>
<feature type="region of interest" description="C-terminal regulatory PFK domain 2" evidence="14">
    <location>
        <begin position="419"/>
        <end position="786"/>
    </location>
</feature>
<evidence type="ECO:0000256" key="7">
    <source>
        <dbReference type="ARBA" id="ARBA00022723"/>
    </source>
</evidence>
<dbReference type="GO" id="GO:0070095">
    <property type="term" value="F:fructose-6-phosphate binding"/>
    <property type="evidence" value="ECO:0007669"/>
    <property type="project" value="TreeGrafter"/>
</dbReference>
<comment type="activity regulation">
    <text evidence="14">Allosterically activated by ADP, AMP, or fructose 2,6-bisphosphate, and allosterically inhibited by ATP or citrate.</text>
</comment>
<evidence type="ECO:0000256" key="14">
    <source>
        <dbReference type="HAMAP-Rule" id="MF_03184"/>
    </source>
</evidence>
<dbReference type="InterPro" id="IPR022953">
    <property type="entry name" value="ATP_PFK"/>
</dbReference>
<feature type="binding site" description="in other chain" evidence="14">
    <location>
        <begin position="219"/>
        <end position="221"/>
    </location>
    <ligand>
        <name>substrate</name>
        <note>ligand shared between dimeric partners</note>
    </ligand>
</feature>
<feature type="domain" description="Phosphofructokinase" evidence="16">
    <location>
        <begin position="419"/>
        <end position="704"/>
    </location>
</feature>
<dbReference type="EC" id="2.7.1.11" evidence="14"/>
<dbReference type="NCBIfam" id="TIGR02478">
    <property type="entry name" value="6PF1K_euk"/>
    <property type="match status" value="1"/>
</dbReference>
<feature type="binding site" evidence="14">
    <location>
        <position position="303"/>
    </location>
    <ligand>
        <name>substrate</name>
        <note>ligand shared between dimeric partners</note>
    </ligand>
</feature>
<dbReference type="FunFam" id="3.40.50.450:FF:000043">
    <property type="entry name" value="ATP-dependent 6-phosphofructokinase, platelet type"/>
    <property type="match status" value="1"/>
</dbReference>
<keyword evidence="18" id="KW-1185">Reference proteome</keyword>
<evidence type="ECO:0000256" key="15">
    <source>
        <dbReference type="PIRNR" id="PIRNR000533"/>
    </source>
</evidence>
<dbReference type="PANTHER" id="PTHR13697:SF4">
    <property type="entry name" value="ATP-DEPENDENT 6-PHOSPHOFRUCTOKINASE"/>
    <property type="match status" value="1"/>
</dbReference>
<feature type="binding site" evidence="14">
    <location>
        <position position="673"/>
    </location>
    <ligand>
        <name>beta-D-fructose 2,6-bisphosphate</name>
        <dbReference type="ChEBI" id="CHEBI:58579"/>
        <note>allosteric activator; ligand shared between dimeric partners</note>
    </ligand>
</feature>
<keyword evidence="8 14" id="KW-0547">Nucleotide-binding</keyword>
<dbReference type="AlphaFoldDB" id="A0AAV2Q4L8"/>